<keyword evidence="4" id="KW-0547">Nucleotide-binding</keyword>
<feature type="domain" description="tRNA synthetases class I catalytic" evidence="6">
    <location>
        <begin position="14"/>
        <end position="176"/>
    </location>
</feature>
<dbReference type="InterPro" id="IPR014729">
    <property type="entry name" value="Rossmann-like_a/b/a_fold"/>
</dbReference>
<dbReference type="InterPro" id="IPR032678">
    <property type="entry name" value="tRNA-synt_1_cat_dom"/>
</dbReference>
<proteinExistence type="inferred from homology"/>
<dbReference type="PANTHER" id="PTHR10890:SF3">
    <property type="entry name" value="CYSTEINE--TRNA LIGASE, CYTOPLASMIC"/>
    <property type="match status" value="1"/>
</dbReference>
<dbReference type="SUPFAM" id="SSF52374">
    <property type="entry name" value="Nucleotidylyl transferase"/>
    <property type="match status" value="1"/>
</dbReference>
<evidence type="ECO:0000259" key="6">
    <source>
        <dbReference type="Pfam" id="PF01406"/>
    </source>
</evidence>
<dbReference type="GO" id="GO:0005829">
    <property type="term" value="C:cytosol"/>
    <property type="evidence" value="ECO:0007669"/>
    <property type="project" value="TreeGrafter"/>
</dbReference>
<dbReference type="GO" id="GO:0005524">
    <property type="term" value="F:ATP binding"/>
    <property type="evidence" value="ECO:0007669"/>
    <property type="project" value="UniProtKB-KW"/>
</dbReference>
<dbReference type="InterPro" id="IPR024909">
    <property type="entry name" value="Cys-tRNA/MSH_ligase"/>
</dbReference>
<evidence type="ECO:0000256" key="5">
    <source>
        <dbReference type="ARBA" id="ARBA00022840"/>
    </source>
</evidence>
<dbReference type="GO" id="GO:0004817">
    <property type="term" value="F:cysteine-tRNA ligase activity"/>
    <property type="evidence" value="ECO:0007669"/>
    <property type="project" value="UniProtKB-EC"/>
</dbReference>
<comment type="similarity">
    <text evidence="1">Belongs to the class-I aminoacyl-tRNA synthetase family.</text>
</comment>
<dbReference type="Pfam" id="PF01406">
    <property type="entry name" value="tRNA-synt_1e"/>
    <property type="match status" value="1"/>
</dbReference>
<accession>A0A7V2SVQ5</accession>
<feature type="non-terminal residue" evidence="7">
    <location>
        <position position="177"/>
    </location>
</feature>
<organism evidence="7">
    <name type="scientific">Dissulfuribacter thermophilus</name>
    <dbReference type="NCBI Taxonomy" id="1156395"/>
    <lineage>
        <taxon>Bacteria</taxon>
        <taxon>Pseudomonadati</taxon>
        <taxon>Thermodesulfobacteriota</taxon>
        <taxon>Dissulfuribacteria</taxon>
        <taxon>Dissulfuribacterales</taxon>
        <taxon>Dissulfuribacteraceae</taxon>
        <taxon>Dissulfuribacter</taxon>
    </lineage>
</organism>
<dbReference type="Gene3D" id="3.40.50.620">
    <property type="entry name" value="HUPs"/>
    <property type="match status" value="1"/>
</dbReference>
<reference evidence="7" key="1">
    <citation type="journal article" date="2020" name="mSystems">
        <title>Genome- and Community-Level Interaction Insights into Carbon Utilization and Element Cycling Functions of Hydrothermarchaeota in Hydrothermal Sediment.</title>
        <authorList>
            <person name="Zhou Z."/>
            <person name="Liu Y."/>
            <person name="Xu W."/>
            <person name="Pan J."/>
            <person name="Luo Z.H."/>
            <person name="Li M."/>
        </authorList>
    </citation>
    <scope>NUCLEOTIDE SEQUENCE [LARGE SCALE GENOMIC DNA]</scope>
    <source>
        <strain evidence="7">HyVt-503</strain>
    </source>
</reference>
<protein>
    <submittedName>
        <fullName evidence="7">Cysteine--tRNA ligase</fullName>
        <ecNumber evidence="7">6.1.1.16</ecNumber>
    </submittedName>
</protein>
<evidence type="ECO:0000256" key="2">
    <source>
        <dbReference type="ARBA" id="ARBA00011245"/>
    </source>
</evidence>
<keyword evidence="5" id="KW-0067">ATP-binding</keyword>
<name>A0A7V2SVQ5_9BACT</name>
<dbReference type="PANTHER" id="PTHR10890">
    <property type="entry name" value="CYSTEINYL-TRNA SYNTHETASE"/>
    <property type="match status" value="1"/>
</dbReference>
<comment type="subunit">
    <text evidence="2">Monomer.</text>
</comment>
<keyword evidence="3 7" id="KW-0436">Ligase</keyword>
<dbReference type="GO" id="GO:0006423">
    <property type="term" value="P:cysteinyl-tRNA aminoacylation"/>
    <property type="evidence" value="ECO:0007669"/>
    <property type="project" value="TreeGrafter"/>
</dbReference>
<sequence>MQVYSSKERKKVPFVPLEEGKVRMYVCGITAYDRCHIGHARSAVVFDAIYRYLRKRGFDVLFVRNFTDIDDKIINRARQEGISTQELAQREIDNFYKDMDALGVLRATYEPRATEHIREIIELIETLIEKGHAYESGGDVYFRVRSFPKYGELSHRNIDELRAGARIEVGEKKEDPL</sequence>
<gene>
    <name evidence="7" type="primary">cysS</name>
    <name evidence="7" type="ORF">ENJ63_02160</name>
</gene>
<dbReference type="EMBL" id="DRND01000180">
    <property type="protein sequence ID" value="HFC46666.1"/>
    <property type="molecule type" value="Genomic_DNA"/>
</dbReference>
<comment type="caution">
    <text evidence="7">The sequence shown here is derived from an EMBL/GenBank/DDBJ whole genome shotgun (WGS) entry which is preliminary data.</text>
</comment>
<dbReference type="EC" id="6.1.1.16" evidence="7"/>
<dbReference type="AlphaFoldDB" id="A0A7V2SVQ5"/>
<evidence type="ECO:0000256" key="1">
    <source>
        <dbReference type="ARBA" id="ARBA00005594"/>
    </source>
</evidence>
<evidence type="ECO:0000256" key="3">
    <source>
        <dbReference type="ARBA" id="ARBA00022598"/>
    </source>
</evidence>
<dbReference type="Proteomes" id="UP000885797">
    <property type="component" value="Unassembled WGS sequence"/>
</dbReference>
<evidence type="ECO:0000313" key="7">
    <source>
        <dbReference type="EMBL" id="HFC46666.1"/>
    </source>
</evidence>
<evidence type="ECO:0000256" key="4">
    <source>
        <dbReference type="ARBA" id="ARBA00022741"/>
    </source>
</evidence>